<reference evidence="2" key="1">
    <citation type="journal article" date="2015" name="BMC Genomics">
        <title>Draft genome of a commonly misdiagnosed multidrug resistant pathogen Candida auris.</title>
        <authorList>
            <person name="Chatterjee S."/>
            <person name="Alampalli S.V."/>
            <person name="Nageshan R.K."/>
            <person name="Chettiar S.T."/>
            <person name="Joshi S."/>
            <person name="Tatu U.S."/>
        </authorList>
    </citation>
    <scope>NUCLEOTIDE SEQUENCE [LARGE SCALE GENOMIC DNA]</scope>
    <source>
        <strain evidence="2">6684</strain>
    </source>
</reference>
<evidence type="ECO:0000313" key="2">
    <source>
        <dbReference type="Proteomes" id="UP000037122"/>
    </source>
</evidence>
<evidence type="ECO:0000313" key="1">
    <source>
        <dbReference type="EMBL" id="KND96533.1"/>
    </source>
</evidence>
<comment type="caution">
    <text evidence="1">The sequence shown here is derived from an EMBL/GenBank/DDBJ whole genome shotgun (WGS) entry which is preliminary data.</text>
</comment>
<dbReference type="Proteomes" id="UP000037122">
    <property type="component" value="Unassembled WGS sequence"/>
</dbReference>
<proteinExistence type="predicted"/>
<organism evidence="1 2">
    <name type="scientific">Candidozyma auris</name>
    <name type="common">Yeast</name>
    <name type="synonym">Candida auris</name>
    <dbReference type="NCBI Taxonomy" id="498019"/>
    <lineage>
        <taxon>Eukaryota</taxon>
        <taxon>Fungi</taxon>
        <taxon>Dikarya</taxon>
        <taxon>Ascomycota</taxon>
        <taxon>Saccharomycotina</taxon>
        <taxon>Pichiomycetes</taxon>
        <taxon>Metschnikowiaceae</taxon>
        <taxon>Candidozyma</taxon>
    </lineage>
</organism>
<dbReference type="AlphaFoldDB" id="A0A0L0NR66"/>
<gene>
    <name evidence="1" type="ORF">QG37_07147</name>
</gene>
<dbReference type="VEuPathDB" id="FungiDB:QG37_07147"/>
<name>A0A0L0NR66_CANAR</name>
<sequence length="47" mass="5246">MNMDIARYIGRDVCILDSFGYVCGIYIIDMSELVQAVVQANEEATSQ</sequence>
<dbReference type="EMBL" id="LGST01000054">
    <property type="protein sequence ID" value="KND96533.1"/>
    <property type="molecule type" value="Genomic_DNA"/>
</dbReference>
<accession>A0A0L0NR66</accession>
<protein>
    <submittedName>
        <fullName evidence="1">Uncharacterized protein</fullName>
    </submittedName>
</protein>